<evidence type="ECO:0000256" key="1">
    <source>
        <dbReference type="SAM" id="SignalP"/>
    </source>
</evidence>
<organism evidence="3 4">
    <name type="scientific">Parasphingorhabdus cellanae</name>
    <dbReference type="NCBI Taxonomy" id="2806553"/>
    <lineage>
        <taxon>Bacteria</taxon>
        <taxon>Pseudomonadati</taxon>
        <taxon>Pseudomonadota</taxon>
        <taxon>Alphaproteobacteria</taxon>
        <taxon>Sphingomonadales</taxon>
        <taxon>Sphingomonadaceae</taxon>
        <taxon>Parasphingorhabdus</taxon>
    </lineage>
</organism>
<proteinExistence type="predicted"/>
<feature type="chain" id="PRO_5046130508" evidence="1">
    <location>
        <begin position="20"/>
        <end position="141"/>
    </location>
</feature>
<dbReference type="PANTHER" id="PTHR36919">
    <property type="entry name" value="BLR1215 PROTEIN"/>
    <property type="match status" value="1"/>
</dbReference>
<accession>A0ABX7T9H5</accession>
<dbReference type="PANTHER" id="PTHR36919:SF2">
    <property type="entry name" value="BLL6627 PROTEIN"/>
    <property type="match status" value="1"/>
</dbReference>
<keyword evidence="4" id="KW-1185">Reference proteome</keyword>
<sequence length="141" mass="15434">MKLLAAVTFAAALYAPAIAGDTLDPKGFWKTEKKGGVVEIFPCDQALCGRIADAAILRKNPRQTDSNNPDPALRNRPVRGLIVLKNFTGGAGEWSGGPLYDPDTGDRASRGRLRLRDANTLEVRGCIARFLCQTQVWTRRH</sequence>
<dbReference type="Pfam" id="PF09917">
    <property type="entry name" value="DUF2147"/>
    <property type="match status" value="1"/>
</dbReference>
<protein>
    <submittedName>
        <fullName evidence="3">DUF2147 domain-containing protein</fullName>
    </submittedName>
</protein>
<dbReference type="InterPro" id="IPR019223">
    <property type="entry name" value="DUF2147"/>
</dbReference>
<keyword evidence="1" id="KW-0732">Signal</keyword>
<feature type="domain" description="DUF2147" evidence="2">
    <location>
        <begin position="27"/>
        <end position="139"/>
    </location>
</feature>
<dbReference type="RefSeq" id="WP_207989989.1">
    <property type="nucleotide sequence ID" value="NZ_CP071794.1"/>
</dbReference>
<feature type="signal peptide" evidence="1">
    <location>
        <begin position="1"/>
        <end position="19"/>
    </location>
</feature>
<reference evidence="3 4" key="1">
    <citation type="submission" date="2021-03" db="EMBL/GenBank/DDBJ databases">
        <title>Complete genome of Parasphingorhabdus_sp.JHSY0214.</title>
        <authorList>
            <person name="Yoo J.H."/>
            <person name="Bae J.W."/>
        </authorList>
    </citation>
    <scope>NUCLEOTIDE SEQUENCE [LARGE SCALE GENOMIC DNA]</scope>
    <source>
        <strain evidence="3 4">JHSY0214</strain>
    </source>
</reference>
<gene>
    <name evidence="3" type="ORF">J4G78_08175</name>
</gene>
<dbReference type="Proteomes" id="UP000663923">
    <property type="component" value="Chromosome"/>
</dbReference>
<dbReference type="Gene3D" id="2.40.128.520">
    <property type="match status" value="1"/>
</dbReference>
<evidence type="ECO:0000259" key="2">
    <source>
        <dbReference type="Pfam" id="PF09917"/>
    </source>
</evidence>
<evidence type="ECO:0000313" key="3">
    <source>
        <dbReference type="EMBL" id="QTD57487.1"/>
    </source>
</evidence>
<name>A0ABX7T9H5_9SPHN</name>
<evidence type="ECO:0000313" key="4">
    <source>
        <dbReference type="Proteomes" id="UP000663923"/>
    </source>
</evidence>
<dbReference type="EMBL" id="CP071794">
    <property type="protein sequence ID" value="QTD57487.1"/>
    <property type="molecule type" value="Genomic_DNA"/>
</dbReference>